<evidence type="ECO:0000313" key="2">
    <source>
        <dbReference type="Proteomes" id="UP000003880"/>
    </source>
</evidence>
<evidence type="ECO:0000313" key="1">
    <source>
        <dbReference type="EMBL" id="EFE10600.1"/>
    </source>
</evidence>
<comment type="caution">
    <text evidence="1">The sequence shown here is derived from an EMBL/GenBank/DDBJ whole genome shotgun (WGS) entry which is preliminary data.</text>
</comment>
<sequence length="43" mass="4945">MFNSCKEQIIKLLNAKQLIQPLQHDNNDRLMPYAGNCAQEIPC</sequence>
<accession>D4B6E1</accession>
<protein>
    <submittedName>
        <fullName evidence="1">Uncharacterized protein</fullName>
    </submittedName>
</protein>
<dbReference type="AlphaFoldDB" id="D4B6E1"/>
<proteinExistence type="predicted"/>
<dbReference type="HOGENOM" id="CLU_3231494_0_0_6"/>
<name>D4B6E1_9ENTR</name>
<organism evidence="1 2">
    <name type="scientific">Citrobacter youngae ATCC 29220</name>
    <dbReference type="NCBI Taxonomy" id="500640"/>
    <lineage>
        <taxon>Bacteria</taxon>
        <taxon>Pseudomonadati</taxon>
        <taxon>Pseudomonadota</taxon>
        <taxon>Gammaproteobacteria</taxon>
        <taxon>Enterobacterales</taxon>
        <taxon>Enterobacteriaceae</taxon>
        <taxon>Citrobacter</taxon>
        <taxon>Citrobacter freundii complex</taxon>
    </lineage>
</organism>
<dbReference type="Proteomes" id="UP000003880">
    <property type="component" value="Unassembled WGS sequence"/>
</dbReference>
<dbReference type="EMBL" id="ABWL02000002">
    <property type="protein sequence ID" value="EFE10600.1"/>
    <property type="molecule type" value="Genomic_DNA"/>
</dbReference>
<reference evidence="1 2" key="1">
    <citation type="submission" date="2010-02" db="EMBL/GenBank/DDBJ databases">
        <authorList>
            <person name="Weinstock G."/>
            <person name="Sodergren E."/>
            <person name="Clifton S."/>
            <person name="Fulton L."/>
            <person name="Fulton B."/>
            <person name="Courtney L."/>
            <person name="Fronick C."/>
            <person name="Harrison M."/>
            <person name="Strong C."/>
            <person name="Farmer C."/>
            <person name="Delahaunty K."/>
            <person name="Markovic C."/>
            <person name="Hall O."/>
            <person name="Minx P."/>
            <person name="Tomlinson C."/>
            <person name="Mitreva M."/>
            <person name="Nelson J."/>
            <person name="Hou S."/>
            <person name="Wollam A."/>
            <person name="Pepin K.H."/>
            <person name="Johnson M."/>
            <person name="Bhonagiri V."/>
            <person name="Zhang X."/>
            <person name="Suruliraj S."/>
            <person name="Warren W."/>
            <person name="Chinwalla A."/>
            <person name="Mardis E.R."/>
            <person name="Wilson R.K."/>
        </authorList>
    </citation>
    <scope>NUCLEOTIDE SEQUENCE [LARGE SCALE GENOMIC DNA]</scope>
    <source>
        <strain evidence="1 2">ATCC 29220</strain>
    </source>
</reference>
<gene>
    <name evidence="1" type="ORF">CIT292_06779</name>
</gene>